<comment type="caution">
    <text evidence="1">The sequence shown here is derived from an EMBL/GenBank/DDBJ whole genome shotgun (WGS) entry which is preliminary data.</text>
</comment>
<keyword evidence="2" id="KW-1185">Reference proteome</keyword>
<name>A0A507FQ03_9FUNG</name>
<evidence type="ECO:0000313" key="1">
    <source>
        <dbReference type="EMBL" id="TPX77117.1"/>
    </source>
</evidence>
<dbReference type="Proteomes" id="UP000320333">
    <property type="component" value="Unassembled WGS sequence"/>
</dbReference>
<dbReference type="AlphaFoldDB" id="A0A507FQ03"/>
<dbReference type="EMBL" id="QEAP01000028">
    <property type="protein sequence ID" value="TPX77117.1"/>
    <property type="molecule type" value="Genomic_DNA"/>
</dbReference>
<gene>
    <name evidence="1" type="ORF">CcCBS67573_g01629</name>
</gene>
<sequence>MRYTRCVSRMKSIVSSRVFIVSKLLFFEAGPQIKNIKELDGLCEIASELIHSSLRDRLISVFTCWRERFLLQKRACVSAEVWWYLLSVLREFTVHL</sequence>
<accession>A0A507FQ03</accession>
<protein>
    <submittedName>
        <fullName evidence="1">Uncharacterized protein</fullName>
    </submittedName>
</protein>
<organism evidence="1 2">
    <name type="scientific">Chytriomyces confervae</name>
    <dbReference type="NCBI Taxonomy" id="246404"/>
    <lineage>
        <taxon>Eukaryota</taxon>
        <taxon>Fungi</taxon>
        <taxon>Fungi incertae sedis</taxon>
        <taxon>Chytridiomycota</taxon>
        <taxon>Chytridiomycota incertae sedis</taxon>
        <taxon>Chytridiomycetes</taxon>
        <taxon>Chytridiales</taxon>
        <taxon>Chytriomycetaceae</taxon>
        <taxon>Chytriomyces</taxon>
    </lineage>
</organism>
<evidence type="ECO:0000313" key="2">
    <source>
        <dbReference type="Proteomes" id="UP000320333"/>
    </source>
</evidence>
<proteinExistence type="predicted"/>
<dbReference type="OrthoDB" id="10287418at2759"/>
<reference evidence="1 2" key="1">
    <citation type="journal article" date="2019" name="Sci. Rep.">
        <title>Comparative genomics of chytrid fungi reveal insights into the obligate biotrophic and pathogenic lifestyle of Synchytrium endobioticum.</title>
        <authorList>
            <person name="van de Vossenberg B.T.L.H."/>
            <person name="Warris S."/>
            <person name="Nguyen H.D.T."/>
            <person name="van Gent-Pelzer M.P.E."/>
            <person name="Joly D.L."/>
            <person name="van de Geest H.C."/>
            <person name="Bonants P.J.M."/>
            <person name="Smith D.S."/>
            <person name="Levesque C.A."/>
            <person name="van der Lee T.A.J."/>
        </authorList>
    </citation>
    <scope>NUCLEOTIDE SEQUENCE [LARGE SCALE GENOMIC DNA]</scope>
    <source>
        <strain evidence="1 2">CBS 675.73</strain>
    </source>
</reference>